<keyword evidence="1" id="KW-0472">Membrane</keyword>
<dbReference type="PANTHER" id="PTHR45138">
    <property type="entry name" value="REGULATORY COMPONENTS OF SENSORY TRANSDUCTION SYSTEM"/>
    <property type="match status" value="1"/>
</dbReference>
<dbReference type="GO" id="GO:0052621">
    <property type="term" value="F:diguanylate cyclase activity"/>
    <property type="evidence" value="ECO:0007669"/>
    <property type="project" value="TreeGrafter"/>
</dbReference>
<dbReference type="GO" id="GO:0005886">
    <property type="term" value="C:plasma membrane"/>
    <property type="evidence" value="ECO:0007669"/>
    <property type="project" value="TreeGrafter"/>
</dbReference>
<proteinExistence type="predicted"/>
<dbReference type="Gene3D" id="3.30.70.270">
    <property type="match status" value="1"/>
</dbReference>
<sequence>MYLLLGVASSLNSQNLSGNIDAYITIVIGVAVLFQVQPMTLTAILLFSHSLFYIGLYYTVQDLPSLVTKQINSTATVIVALIIGIIFYTNKKRDYFHQENFAKLFEINPYPLILSKIEDGELLKMNHRASKFYGINKKDLKQMRAKEFYKNQQQRQAIIEELKKTGFIKNQVIEQKTANGNYRWVQLNYELIDYKGEECILAGVTDVTDLKEMEAELVQHASIDPLTGIQNRRSGIQLLKMLLMESERIKDTFVLCFIDVNNLKIVNDRFGHAEGDRLLKTVCHVIKESLEDDDLFFRYGGDEFIIVFKGAELDDVKKRWSIIVKQLAETSPTLYEISVSHGLFQYEPNSAITLENMIKKADESMYKEKRLIKNLI</sequence>
<gene>
    <name evidence="3" type="ORF">J27TS8_11450</name>
</gene>
<evidence type="ECO:0000313" key="4">
    <source>
        <dbReference type="Proteomes" id="UP000682111"/>
    </source>
</evidence>
<dbReference type="InterPro" id="IPR050469">
    <property type="entry name" value="Diguanylate_Cyclase"/>
</dbReference>
<evidence type="ECO:0000313" key="3">
    <source>
        <dbReference type="EMBL" id="GIN61152.1"/>
    </source>
</evidence>
<reference evidence="3" key="1">
    <citation type="submission" date="2021-03" db="EMBL/GenBank/DDBJ databases">
        <title>Antimicrobial resistance genes in bacteria isolated from Japanese honey, and their potential for conferring macrolide and lincosamide resistance in the American foulbrood pathogen Paenibacillus larvae.</title>
        <authorList>
            <person name="Okamoto M."/>
            <person name="Kumagai M."/>
            <person name="Kanamori H."/>
            <person name="Takamatsu D."/>
        </authorList>
    </citation>
    <scope>NUCLEOTIDE SEQUENCE</scope>
    <source>
        <strain evidence="3">J27TS8</strain>
    </source>
</reference>
<dbReference type="CDD" id="cd00130">
    <property type="entry name" value="PAS"/>
    <property type="match status" value="1"/>
</dbReference>
<evidence type="ECO:0000256" key="1">
    <source>
        <dbReference type="SAM" id="Phobius"/>
    </source>
</evidence>
<feature type="transmembrane region" description="Helical" evidence="1">
    <location>
        <begin position="43"/>
        <end position="59"/>
    </location>
</feature>
<dbReference type="NCBIfam" id="TIGR00229">
    <property type="entry name" value="sensory_box"/>
    <property type="match status" value="1"/>
</dbReference>
<dbReference type="Pfam" id="PF00990">
    <property type="entry name" value="GGDEF"/>
    <property type="match status" value="1"/>
</dbReference>
<dbReference type="InterPro" id="IPR035965">
    <property type="entry name" value="PAS-like_dom_sf"/>
</dbReference>
<comment type="caution">
    <text evidence="3">The sequence shown here is derived from an EMBL/GenBank/DDBJ whole genome shotgun (WGS) entry which is preliminary data.</text>
</comment>
<feature type="transmembrane region" description="Helical" evidence="1">
    <location>
        <begin position="20"/>
        <end position="36"/>
    </location>
</feature>
<feature type="domain" description="GGDEF" evidence="2">
    <location>
        <begin position="251"/>
        <end position="376"/>
    </location>
</feature>
<dbReference type="CDD" id="cd01949">
    <property type="entry name" value="GGDEF"/>
    <property type="match status" value="1"/>
</dbReference>
<dbReference type="GO" id="GO:0043709">
    <property type="term" value="P:cell adhesion involved in single-species biofilm formation"/>
    <property type="evidence" value="ECO:0007669"/>
    <property type="project" value="TreeGrafter"/>
</dbReference>
<dbReference type="SMART" id="SM00267">
    <property type="entry name" value="GGDEF"/>
    <property type="match status" value="1"/>
</dbReference>
<feature type="transmembrane region" description="Helical" evidence="1">
    <location>
        <begin position="71"/>
        <end position="89"/>
    </location>
</feature>
<organism evidence="3 4">
    <name type="scientific">Robertmurraya siralis</name>
    <dbReference type="NCBI Taxonomy" id="77777"/>
    <lineage>
        <taxon>Bacteria</taxon>
        <taxon>Bacillati</taxon>
        <taxon>Bacillota</taxon>
        <taxon>Bacilli</taxon>
        <taxon>Bacillales</taxon>
        <taxon>Bacillaceae</taxon>
        <taxon>Robertmurraya</taxon>
    </lineage>
</organism>
<keyword evidence="1" id="KW-0812">Transmembrane</keyword>
<accession>A0A919WG58</accession>
<keyword evidence="1" id="KW-1133">Transmembrane helix</keyword>
<dbReference type="NCBIfam" id="TIGR00254">
    <property type="entry name" value="GGDEF"/>
    <property type="match status" value="1"/>
</dbReference>
<protein>
    <recommendedName>
        <fullName evidence="2">GGDEF domain-containing protein</fullName>
    </recommendedName>
</protein>
<dbReference type="GO" id="GO:1902201">
    <property type="term" value="P:negative regulation of bacterial-type flagellum-dependent cell motility"/>
    <property type="evidence" value="ECO:0007669"/>
    <property type="project" value="TreeGrafter"/>
</dbReference>
<dbReference type="InterPro" id="IPR029787">
    <property type="entry name" value="Nucleotide_cyclase"/>
</dbReference>
<name>A0A919WG58_9BACI</name>
<dbReference type="PANTHER" id="PTHR45138:SF9">
    <property type="entry name" value="DIGUANYLATE CYCLASE DGCM-RELATED"/>
    <property type="match status" value="1"/>
</dbReference>
<dbReference type="SUPFAM" id="SSF55785">
    <property type="entry name" value="PYP-like sensor domain (PAS domain)"/>
    <property type="match status" value="1"/>
</dbReference>
<dbReference type="SUPFAM" id="SSF55073">
    <property type="entry name" value="Nucleotide cyclase"/>
    <property type="match status" value="1"/>
</dbReference>
<dbReference type="InterPro" id="IPR043128">
    <property type="entry name" value="Rev_trsase/Diguanyl_cyclase"/>
</dbReference>
<dbReference type="Pfam" id="PF13426">
    <property type="entry name" value="PAS_9"/>
    <property type="match status" value="1"/>
</dbReference>
<keyword evidence="4" id="KW-1185">Reference proteome</keyword>
<dbReference type="InterPro" id="IPR000160">
    <property type="entry name" value="GGDEF_dom"/>
</dbReference>
<dbReference type="Gene3D" id="3.30.450.20">
    <property type="entry name" value="PAS domain"/>
    <property type="match status" value="1"/>
</dbReference>
<dbReference type="Proteomes" id="UP000682111">
    <property type="component" value="Unassembled WGS sequence"/>
</dbReference>
<dbReference type="EMBL" id="BORC01000001">
    <property type="protein sequence ID" value="GIN61152.1"/>
    <property type="molecule type" value="Genomic_DNA"/>
</dbReference>
<evidence type="ECO:0000259" key="2">
    <source>
        <dbReference type="PROSITE" id="PS50887"/>
    </source>
</evidence>
<dbReference type="AlphaFoldDB" id="A0A919WG58"/>
<dbReference type="InterPro" id="IPR000014">
    <property type="entry name" value="PAS"/>
</dbReference>
<dbReference type="PROSITE" id="PS50887">
    <property type="entry name" value="GGDEF"/>
    <property type="match status" value="1"/>
</dbReference>